<protein>
    <recommendedName>
        <fullName evidence="3">Sulfotransferase</fullName>
        <ecNumber evidence="3">2.8.2.-</ecNumber>
    </recommendedName>
</protein>
<evidence type="ECO:0000256" key="3">
    <source>
        <dbReference type="RuleBase" id="RU361155"/>
    </source>
</evidence>
<dbReference type="EMBL" id="CAJGYO010000006">
    <property type="protein sequence ID" value="CAD6234932.1"/>
    <property type="molecule type" value="Genomic_DNA"/>
</dbReference>
<accession>A0A811P8W7</accession>
<evidence type="ECO:0000256" key="2">
    <source>
        <dbReference type="ARBA" id="ARBA00022679"/>
    </source>
</evidence>
<dbReference type="InterPro" id="IPR027417">
    <property type="entry name" value="P-loop_NTPase"/>
</dbReference>
<dbReference type="AlphaFoldDB" id="A0A811P8W7"/>
<evidence type="ECO:0000313" key="5">
    <source>
        <dbReference type="EMBL" id="CAD6234932.1"/>
    </source>
</evidence>
<comment type="caution">
    <text evidence="5">The sequence shown here is derived from an EMBL/GenBank/DDBJ whole genome shotgun (WGS) entry which is preliminary data.</text>
</comment>
<evidence type="ECO:0000259" key="4">
    <source>
        <dbReference type="Pfam" id="PF00685"/>
    </source>
</evidence>
<sequence length="223" mass="25297">MAFRHSEDDAQEAATPVTMHHVNVAGIIPLLILETRWPSFRLRHYACFWVPEVKILQIGIPAIHSCFKPRPTDVFLASYPKSGTTWLKALAFATLKRSTHPPCDNNHPLRHCSPHDIVRFIKIEFNTKDEFEVLPSPRVLATHLSYSLLPNFITGEHSGCRIVHICREPKDALVSFWLFTRKMASAWGVDAQSFTIQEAFELFYQGRCSDAPHSGSMSSGRRA</sequence>
<dbReference type="SUPFAM" id="SSF52540">
    <property type="entry name" value="P-loop containing nucleoside triphosphate hydrolases"/>
    <property type="match status" value="1"/>
</dbReference>
<dbReference type="Gene3D" id="3.40.50.300">
    <property type="entry name" value="P-loop containing nucleotide triphosphate hydrolases"/>
    <property type="match status" value="1"/>
</dbReference>
<name>A0A811P8W7_9POAL</name>
<evidence type="ECO:0000313" key="6">
    <source>
        <dbReference type="Proteomes" id="UP000604825"/>
    </source>
</evidence>
<proteinExistence type="inferred from homology"/>
<dbReference type="EC" id="2.8.2.-" evidence="3"/>
<comment type="similarity">
    <text evidence="1 3">Belongs to the sulfotransferase 1 family.</text>
</comment>
<gene>
    <name evidence="5" type="ORF">NCGR_LOCUS23322</name>
</gene>
<dbReference type="Proteomes" id="UP000604825">
    <property type="component" value="Unassembled WGS sequence"/>
</dbReference>
<keyword evidence="6" id="KW-1185">Reference proteome</keyword>
<evidence type="ECO:0000256" key="1">
    <source>
        <dbReference type="ARBA" id="ARBA00005771"/>
    </source>
</evidence>
<reference evidence="5" key="1">
    <citation type="submission" date="2020-10" db="EMBL/GenBank/DDBJ databases">
        <authorList>
            <person name="Han B."/>
            <person name="Lu T."/>
            <person name="Zhao Q."/>
            <person name="Huang X."/>
            <person name="Zhao Y."/>
        </authorList>
    </citation>
    <scope>NUCLEOTIDE SEQUENCE</scope>
</reference>
<dbReference type="Pfam" id="PF00685">
    <property type="entry name" value="Sulfotransfer_1"/>
    <property type="match status" value="1"/>
</dbReference>
<dbReference type="OrthoDB" id="205623at2759"/>
<dbReference type="GO" id="GO:0008146">
    <property type="term" value="F:sulfotransferase activity"/>
    <property type="evidence" value="ECO:0007669"/>
    <property type="project" value="InterPro"/>
</dbReference>
<dbReference type="PANTHER" id="PTHR11783">
    <property type="entry name" value="SULFOTRANSFERASE SULT"/>
    <property type="match status" value="1"/>
</dbReference>
<dbReference type="InterPro" id="IPR000863">
    <property type="entry name" value="Sulfotransferase_dom"/>
</dbReference>
<keyword evidence="2 3" id="KW-0808">Transferase</keyword>
<organism evidence="5 6">
    <name type="scientific">Miscanthus lutarioriparius</name>
    <dbReference type="NCBI Taxonomy" id="422564"/>
    <lineage>
        <taxon>Eukaryota</taxon>
        <taxon>Viridiplantae</taxon>
        <taxon>Streptophyta</taxon>
        <taxon>Embryophyta</taxon>
        <taxon>Tracheophyta</taxon>
        <taxon>Spermatophyta</taxon>
        <taxon>Magnoliopsida</taxon>
        <taxon>Liliopsida</taxon>
        <taxon>Poales</taxon>
        <taxon>Poaceae</taxon>
        <taxon>PACMAD clade</taxon>
        <taxon>Panicoideae</taxon>
        <taxon>Andropogonodae</taxon>
        <taxon>Andropogoneae</taxon>
        <taxon>Saccharinae</taxon>
        <taxon>Miscanthus</taxon>
    </lineage>
</organism>
<feature type="domain" description="Sulfotransferase" evidence="4">
    <location>
        <begin position="71"/>
        <end position="208"/>
    </location>
</feature>